<accession>A0A3B5MX88</accession>
<evidence type="ECO:0000259" key="6">
    <source>
        <dbReference type="SMART" id="SM00746"/>
    </source>
</evidence>
<reference evidence="7" key="1">
    <citation type="submission" date="2025-08" db="UniProtKB">
        <authorList>
            <consortium name="Ensembl"/>
        </authorList>
    </citation>
    <scope>IDENTIFICATION</scope>
</reference>
<dbReference type="PANTHER" id="PTHR45736">
    <property type="entry name" value="ZINC FINGER MYM-TYPE PROTEIN"/>
    <property type="match status" value="1"/>
</dbReference>
<dbReference type="PANTHER" id="PTHR45736:SF6">
    <property type="entry name" value="ZINC FINGER MYM-TYPE PROTEIN 2"/>
    <property type="match status" value="1"/>
</dbReference>
<evidence type="ECO:0000313" key="8">
    <source>
        <dbReference type="Proteomes" id="UP000261380"/>
    </source>
</evidence>
<evidence type="ECO:0000313" key="7">
    <source>
        <dbReference type="Ensembl" id="ENSXCOP00000024525.1"/>
    </source>
</evidence>
<feature type="domain" description="TRASH" evidence="6">
    <location>
        <begin position="274"/>
        <end position="314"/>
    </location>
</feature>
<dbReference type="GO" id="GO:0008270">
    <property type="term" value="F:zinc ion binding"/>
    <property type="evidence" value="ECO:0007669"/>
    <property type="project" value="UniProtKB-KW"/>
</dbReference>
<proteinExistence type="predicted"/>
<dbReference type="InterPro" id="IPR011017">
    <property type="entry name" value="TRASH_dom"/>
</dbReference>
<reference evidence="7" key="2">
    <citation type="submission" date="2025-09" db="UniProtKB">
        <authorList>
            <consortium name="Ensembl"/>
        </authorList>
    </citation>
    <scope>IDENTIFICATION</scope>
</reference>
<feature type="domain" description="TRASH" evidence="6">
    <location>
        <begin position="367"/>
        <end position="406"/>
    </location>
</feature>
<dbReference type="GeneTree" id="ENSGT00940000157028"/>
<feature type="region of interest" description="Disordered" evidence="5">
    <location>
        <begin position="1"/>
        <end position="207"/>
    </location>
</feature>
<dbReference type="InterPro" id="IPR010507">
    <property type="entry name" value="Znf_MYM"/>
</dbReference>
<dbReference type="AlphaFoldDB" id="A0A3B5MX88"/>
<name>A0A3B5MX88_9TELE</name>
<keyword evidence="4" id="KW-0862">Zinc</keyword>
<keyword evidence="2" id="KW-0677">Repeat</keyword>
<sequence length="415" mass="43696">MDGESEPSPVVAEDAEEKAELLDATPSSQPPSSPPAEESGEPVSMETGDEATKEGGTEDNDDDDVVLVEEEASQPLPAAAATSSPDGPDAESAEHAGAAAEDAAETPSKSPDCPPSSNASMATAAAQKPRTAAPEPIVIDDEEDCEQKENSSPSPALPGESSASHSPAALSSNDPDSEIRISSVTTLGSSNQRGSAANTPPHPDDAQADINLMITSVTSLQGGAAAVGEVTCANCKKPLKKGQTAYQRKGSSHLFCSTTCLSAFSHKPAPKKTCTMCKKDITHIKGTIVAQVDSSESFQEFCTTGCLGAYENKNNPPKTGLKNKCTVCGKLTEIRHEVSFKNVTHKICSDTCFNVYRKANGLIMNCCEQCGDYLPSRASANHFLLVDGQQKRFCCQNCIRDYKQVTPAALRRETH</sequence>
<keyword evidence="1" id="KW-0479">Metal-binding</keyword>
<feature type="compositionally biased region" description="Acidic residues" evidence="5">
    <location>
        <begin position="57"/>
        <end position="72"/>
    </location>
</feature>
<dbReference type="STRING" id="32473.ENSXCOP00000024525"/>
<feature type="compositionally biased region" description="Low complexity" evidence="5">
    <location>
        <begin position="122"/>
        <end position="134"/>
    </location>
</feature>
<feature type="compositionally biased region" description="Low complexity" evidence="5">
    <location>
        <begin position="161"/>
        <end position="172"/>
    </location>
</feature>
<evidence type="ECO:0000256" key="4">
    <source>
        <dbReference type="ARBA" id="ARBA00022833"/>
    </source>
</evidence>
<evidence type="ECO:0000256" key="2">
    <source>
        <dbReference type="ARBA" id="ARBA00022737"/>
    </source>
</evidence>
<organism evidence="7 8">
    <name type="scientific">Xiphophorus couchianus</name>
    <name type="common">Monterrey platyfish</name>
    <dbReference type="NCBI Taxonomy" id="32473"/>
    <lineage>
        <taxon>Eukaryota</taxon>
        <taxon>Metazoa</taxon>
        <taxon>Chordata</taxon>
        <taxon>Craniata</taxon>
        <taxon>Vertebrata</taxon>
        <taxon>Euteleostomi</taxon>
        <taxon>Actinopterygii</taxon>
        <taxon>Neopterygii</taxon>
        <taxon>Teleostei</taxon>
        <taxon>Neoteleostei</taxon>
        <taxon>Acanthomorphata</taxon>
        <taxon>Ovalentaria</taxon>
        <taxon>Atherinomorphae</taxon>
        <taxon>Cyprinodontiformes</taxon>
        <taxon>Poeciliidae</taxon>
        <taxon>Poeciliinae</taxon>
        <taxon>Xiphophorus</taxon>
    </lineage>
</organism>
<feature type="compositionally biased region" description="Polar residues" evidence="5">
    <location>
        <begin position="180"/>
        <end position="198"/>
    </location>
</feature>
<dbReference type="Pfam" id="PF06467">
    <property type="entry name" value="zf-FCS"/>
    <property type="match status" value="4"/>
</dbReference>
<dbReference type="SUPFAM" id="SSF57716">
    <property type="entry name" value="Glucocorticoid receptor-like (DNA-binding domain)"/>
    <property type="match status" value="1"/>
</dbReference>
<dbReference type="Proteomes" id="UP000261380">
    <property type="component" value="Unplaced"/>
</dbReference>
<evidence type="ECO:0000256" key="3">
    <source>
        <dbReference type="ARBA" id="ARBA00022771"/>
    </source>
</evidence>
<feature type="domain" description="TRASH" evidence="6">
    <location>
        <begin position="232"/>
        <end position="268"/>
    </location>
</feature>
<feature type="compositionally biased region" description="Low complexity" evidence="5">
    <location>
        <begin position="35"/>
        <end position="44"/>
    </location>
</feature>
<keyword evidence="3" id="KW-0863">Zinc-finger</keyword>
<evidence type="ECO:0000256" key="5">
    <source>
        <dbReference type="SAM" id="MobiDB-lite"/>
    </source>
</evidence>
<dbReference type="Ensembl" id="ENSXCOT00000024821.1">
    <property type="protein sequence ID" value="ENSXCOP00000024525.1"/>
    <property type="gene ID" value="ENSXCOG00000018318.1"/>
</dbReference>
<protein>
    <recommendedName>
        <fullName evidence="6">TRASH domain-containing protein</fullName>
    </recommendedName>
</protein>
<dbReference type="SMART" id="SM00746">
    <property type="entry name" value="TRASH"/>
    <property type="match status" value="4"/>
</dbReference>
<keyword evidence="8" id="KW-1185">Reference proteome</keyword>
<dbReference type="InterPro" id="IPR051284">
    <property type="entry name" value="ZnF_MYMT-QRICH1"/>
</dbReference>
<feature type="domain" description="TRASH" evidence="6">
    <location>
        <begin position="325"/>
        <end position="360"/>
    </location>
</feature>
<evidence type="ECO:0000256" key="1">
    <source>
        <dbReference type="ARBA" id="ARBA00022723"/>
    </source>
</evidence>